<evidence type="ECO:0000256" key="2">
    <source>
        <dbReference type="ARBA" id="ARBA00003861"/>
    </source>
</evidence>
<dbReference type="Gene3D" id="1.10.510.10">
    <property type="entry name" value="Transferase(Phosphotransferase) domain 1"/>
    <property type="match status" value="1"/>
</dbReference>
<keyword evidence="10 11" id="KW-0067">ATP-binding</keyword>
<accession>A0ABR1ZHK5</accession>
<evidence type="ECO:0000256" key="9">
    <source>
        <dbReference type="ARBA" id="ARBA00022786"/>
    </source>
</evidence>
<dbReference type="SMART" id="SM00220">
    <property type="entry name" value="S_TKc"/>
    <property type="match status" value="1"/>
</dbReference>
<protein>
    <recommendedName>
        <fullName evidence="4">RING-type E3 ubiquitin transferase</fullName>
        <ecNumber evidence="4">2.3.2.27</ecNumber>
    </recommendedName>
</protein>
<feature type="domain" description="Protein kinase" evidence="13">
    <location>
        <begin position="502"/>
        <end position="765"/>
    </location>
</feature>
<evidence type="ECO:0000256" key="3">
    <source>
        <dbReference type="ARBA" id="ARBA00004906"/>
    </source>
</evidence>
<feature type="compositionally biased region" description="Polar residues" evidence="12">
    <location>
        <begin position="286"/>
        <end position="304"/>
    </location>
</feature>
<evidence type="ECO:0000256" key="4">
    <source>
        <dbReference type="ARBA" id="ARBA00012483"/>
    </source>
</evidence>
<sequence length="856" mass="96115">MKICHYQRKLDLRKLLQRIRSCKETGRIMEKQEMEEAEVELVFPPSPTSTIGIAINGSRESKYVVRWALEKFVPEGNIVFKLLHVRARITVVPTPMGNLIPISQVRDDVAAAYKKEVEWQANEKLLPYKKMCTQRKVEADVIIIESDEVANTIAEEVSKNTITRLVIGASSRGMFTRKLKKNNMASRISACTPSFCTVYAVSKGKLSSIRPADSEMNGSIKDDSSETSFSSKNSSGFTFSSQTEFGSVASYATFRSSSLASQRHQALSTLNHAILHSRNSSLASNQFKSIDSTQSRSADNSNGHSRCHSVDTVAGNDDMSPRPSCASSGEAVSRNSSRRSLPTDQLSSLPEQICTSDVQTDCYQSECQVNINFELENLRTELRHIREMYAVAQSETINASRKLNTLSERRLEEAMNLKEMSSKEEKAKELARQEKEKSEAARREAEHMKDCAEREASLRREAEMKAYNEAKEKEKLENFLTGPVQQYQKFEWEEIVSATSSFSEDLRVGMGAYGTVYKCIFHHTAAAVKVLHSKESSRTKQFQQELEILSKIRHPHLLLLLGACPEHGCLVYEYMENGSLEDRLLRKNNTPPIPWFERYRIAWEVASALVFLHNSKPEPIIHRDLKPANILLDHNFVSKIGDVGLSMMIAADSCSTSTMYKDTGPVGTLCYIDPEYQRTGLISTKSDIYAFGMIILQLLTAKPAMALTHVVETAIDNDNLAGILDSEAGSWPVEETKELARLGLSCAELRRKDRPGLKDRVLPVLERIKEVADKARKSMSNVSTAPPNHFICPILKDVMDEPCVAADGYTYDRKSIEKWIETNDKSPMTNLALPNKNLLPNYSLLSAIVEWKSTKQ</sequence>
<dbReference type="CDD" id="cd01989">
    <property type="entry name" value="USP_STK_Ubox_N"/>
    <property type="match status" value="1"/>
</dbReference>
<evidence type="ECO:0000313" key="15">
    <source>
        <dbReference type="EMBL" id="KAK8479681.1"/>
    </source>
</evidence>
<dbReference type="InterPro" id="IPR051348">
    <property type="entry name" value="U-box_ubiquitin_ligases"/>
</dbReference>
<dbReference type="InterPro" id="IPR001245">
    <property type="entry name" value="Ser-Thr/Tyr_kinase_cat_dom"/>
</dbReference>
<dbReference type="SUPFAM" id="SSF57850">
    <property type="entry name" value="RING/U-box"/>
    <property type="match status" value="1"/>
</dbReference>
<dbReference type="InterPro" id="IPR006016">
    <property type="entry name" value="UspA"/>
</dbReference>
<keyword evidence="7 11" id="KW-0547">Nucleotide-binding</keyword>
<evidence type="ECO:0000256" key="6">
    <source>
        <dbReference type="ARBA" id="ARBA00022679"/>
    </source>
</evidence>
<evidence type="ECO:0000256" key="10">
    <source>
        <dbReference type="ARBA" id="ARBA00022840"/>
    </source>
</evidence>
<feature type="compositionally biased region" description="Low complexity" evidence="12">
    <location>
        <begin position="226"/>
        <end position="239"/>
    </location>
</feature>
<keyword evidence="16" id="KW-1185">Reference proteome</keyword>
<dbReference type="Pfam" id="PF04564">
    <property type="entry name" value="U-box"/>
    <property type="match status" value="1"/>
</dbReference>
<dbReference type="SUPFAM" id="SSF52402">
    <property type="entry name" value="Adenine nucleotide alpha hydrolases-like"/>
    <property type="match status" value="1"/>
</dbReference>
<dbReference type="Pfam" id="PF00582">
    <property type="entry name" value="Usp"/>
    <property type="match status" value="1"/>
</dbReference>
<comment type="caution">
    <text evidence="15">The sequence shown here is derived from an EMBL/GenBank/DDBJ whole genome shotgun (WGS) entry which is preliminary data.</text>
</comment>
<feature type="region of interest" description="Disordered" evidence="12">
    <location>
        <begin position="211"/>
        <end position="239"/>
    </location>
</feature>
<gene>
    <name evidence="15" type="ORF">V6N12_073120</name>
</gene>
<feature type="region of interest" description="Disordered" evidence="12">
    <location>
        <begin position="286"/>
        <end position="348"/>
    </location>
</feature>
<dbReference type="PROSITE" id="PS50011">
    <property type="entry name" value="PROTEIN_KINASE_DOM"/>
    <property type="match status" value="1"/>
</dbReference>
<name>A0ABR1ZHK5_9ROSI</name>
<evidence type="ECO:0000256" key="1">
    <source>
        <dbReference type="ARBA" id="ARBA00000900"/>
    </source>
</evidence>
<dbReference type="InterPro" id="IPR011009">
    <property type="entry name" value="Kinase-like_dom_sf"/>
</dbReference>
<evidence type="ECO:0000259" key="13">
    <source>
        <dbReference type="PROSITE" id="PS50011"/>
    </source>
</evidence>
<dbReference type="SUPFAM" id="SSF56112">
    <property type="entry name" value="Protein kinase-like (PK-like)"/>
    <property type="match status" value="1"/>
</dbReference>
<dbReference type="Gene3D" id="3.30.200.20">
    <property type="entry name" value="Phosphorylase Kinase, domain 1"/>
    <property type="match status" value="1"/>
</dbReference>
<dbReference type="PROSITE" id="PS00108">
    <property type="entry name" value="PROTEIN_KINASE_ST"/>
    <property type="match status" value="1"/>
</dbReference>
<feature type="compositionally biased region" description="Polar residues" evidence="12">
    <location>
        <begin position="333"/>
        <end position="348"/>
    </location>
</feature>
<keyword evidence="8" id="KW-0418">Kinase</keyword>
<evidence type="ECO:0000259" key="14">
    <source>
        <dbReference type="PROSITE" id="PS51698"/>
    </source>
</evidence>
<dbReference type="SMART" id="SM00504">
    <property type="entry name" value="Ubox"/>
    <property type="match status" value="1"/>
</dbReference>
<dbReference type="InterPro" id="IPR008271">
    <property type="entry name" value="Ser/Thr_kinase_AS"/>
</dbReference>
<reference evidence="15 16" key="1">
    <citation type="journal article" date="2024" name="G3 (Bethesda)">
        <title>Genome assembly of Hibiscus sabdariffa L. provides insights into metabolisms of medicinal natural products.</title>
        <authorList>
            <person name="Kim T."/>
        </authorList>
    </citation>
    <scope>NUCLEOTIDE SEQUENCE [LARGE SCALE GENOMIC DNA]</scope>
    <source>
        <strain evidence="15">TK-2024</strain>
        <tissue evidence="15">Old leaves</tissue>
    </source>
</reference>
<evidence type="ECO:0000256" key="5">
    <source>
        <dbReference type="ARBA" id="ARBA00022527"/>
    </source>
</evidence>
<evidence type="ECO:0000256" key="12">
    <source>
        <dbReference type="SAM" id="MobiDB-lite"/>
    </source>
</evidence>
<dbReference type="PROSITE" id="PS00107">
    <property type="entry name" value="PROTEIN_KINASE_ATP"/>
    <property type="match status" value="1"/>
</dbReference>
<dbReference type="InterPro" id="IPR014729">
    <property type="entry name" value="Rossmann-like_a/b/a_fold"/>
</dbReference>
<keyword evidence="9" id="KW-0833">Ubl conjugation pathway</keyword>
<keyword evidence="5" id="KW-0723">Serine/threonine-protein kinase</keyword>
<dbReference type="Gene3D" id="3.40.50.620">
    <property type="entry name" value="HUPs"/>
    <property type="match status" value="1"/>
</dbReference>
<dbReference type="Pfam" id="PF07714">
    <property type="entry name" value="PK_Tyr_Ser-Thr"/>
    <property type="match status" value="1"/>
</dbReference>
<dbReference type="Gene3D" id="3.30.40.10">
    <property type="entry name" value="Zinc/RING finger domain, C3HC4 (zinc finger)"/>
    <property type="match status" value="1"/>
</dbReference>
<evidence type="ECO:0000256" key="8">
    <source>
        <dbReference type="ARBA" id="ARBA00022777"/>
    </source>
</evidence>
<dbReference type="InterPro" id="IPR013083">
    <property type="entry name" value="Znf_RING/FYVE/PHD"/>
</dbReference>
<dbReference type="InterPro" id="IPR003613">
    <property type="entry name" value="Ubox_domain"/>
</dbReference>
<organism evidence="15 16">
    <name type="scientific">Hibiscus sabdariffa</name>
    <name type="common">roselle</name>
    <dbReference type="NCBI Taxonomy" id="183260"/>
    <lineage>
        <taxon>Eukaryota</taxon>
        <taxon>Viridiplantae</taxon>
        <taxon>Streptophyta</taxon>
        <taxon>Embryophyta</taxon>
        <taxon>Tracheophyta</taxon>
        <taxon>Spermatophyta</taxon>
        <taxon>Magnoliopsida</taxon>
        <taxon>eudicotyledons</taxon>
        <taxon>Gunneridae</taxon>
        <taxon>Pentapetalae</taxon>
        <taxon>rosids</taxon>
        <taxon>malvids</taxon>
        <taxon>Malvales</taxon>
        <taxon>Malvaceae</taxon>
        <taxon>Malvoideae</taxon>
        <taxon>Hibiscus</taxon>
    </lineage>
</organism>
<feature type="domain" description="U-box" evidence="14">
    <location>
        <begin position="785"/>
        <end position="856"/>
    </location>
</feature>
<dbReference type="PANTHER" id="PTHR45647:SF15">
    <property type="entry name" value="U-BOX DOMAIN-CONTAINING PROTEIN 35"/>
    <property type="match status" value="1"/>
</dbReference>
<comment type="catalytic activity">
    <reaction evidence="1">
        <text>S-ubiquitinyl-[E2 ubiquitin-conjugating enzyme]-L-cysteine + [acceptor protein]-L-lysine = [E2 ubiquitin-conjugating enzyme]-L-cysteine + N(6)-ubiquitinyl-[acceptor protein]-L-lysine.</text>
        <dbReference type="EC" id="2.3.2.27"/>
    </reaction>
</comment>
<dbReference type="PANTHER" id="PTHR45647">
    <property type="entry name" value="OS02G0152300 PROTEIN"/>
    <property type="match status" value="1"/>
</dbReference>
<evidence type="ECO:0000313" key="16">
    <source>
        <dbReference type="Proteomes" id="UP001472677"/>
    </source>
</evidence>
<keyword evidence="6" id="KW-0808">Transferase</keyword>
<feature type="binding site" evidence="11">
    <location>
        <position position="529"/>
    </location>
    <ligand>
        <name>ATP</name>
        <dbReference type="ChEBI" id="CHEBI:30616"/>
    </ligand>
</feature>
<proteinExistence type="predicted"/>
<dbReference type="CDD" id="cd16655">
    <property type="entry name" value="RING-Ubox_WDSUB1-like"/>
    <property type="match status" value="1"/>
</dbReference>
<dbReference type="EC" id="2.3.2.27" evidence="4"/>
<evidence type="ECO:0000256" key="11">
    <source>
        <dbReference type="PROSITE-ProRule" id="PRU10141"/>
    </source>
</evidence>
<dbReference type="EMBL" id="JBBPBM010002233">
    <property type="protein sequence ID" value="KAK8479681.1"/>
    <property type="molecule type" value="Genomic_DNA"/>
</dbReference>
<comment type="pathway">
    <text evidence="3">Protein modification; protein ubiquitination.</text>
</comment>
<feature type="region of interest" description="Disordered" evidence="12">
    <location>
        <begin position="418"/>
        <end position="450"/>
    </location>
</feature>
<dbReference type="PROSITE" id="PS51698">
    <property type="entry name" value="U_BOX"/>
    <property type="match status" value="1"/>
</dbReference>
<dbReference type="Proteomes" id="UP001472677">
    <property type="component" value="Unassembled WGS sequence"/>
</dbReference>
<dbReference type="InterPro" id="IPR017441">
    <property type="entry name" value="Protein_kinase_ATP_BS"/>
</dbReference>
<dbReference type="InterPro" id="IPR000719">
    <property type="entry name" value="Prot_kinase_dom"/>
</dbReference>
<evidence type="ECO:0000256" key="7">
    <source>
        <dbReference type="ARBA" id="ARBA00022741"/>
    </source>
</evidence>
<comment type="function">
    <text evidence="2">Functions as an E3 ubiquitin ligase.</text>
</comment>